<evidence type="ECO:0000259" key="4">
    <source>
        <dbReference type="PROSITE" id="PS51077"/>
    </source>
</evidence>
<dbReference type="Proteomes" id="UP000011566">
    <property type="component" value="Unassembled WGS sequence"/>
</dbReference>
<dbReference type="SUPFAM" id="SSF55781">
    <property type="entry name" value="GAF domain-like"/>
    <property type="match status" value="1"/>
</dbReference>
<dbReference type="SMART" id="SM00346">
    <property type="entry name" value="HTH_ICLR"/>
    <property type="match status" value="1"/>
</dbReference>
<gene>
    <name evidence="6" type="ORF">C447_00810</name>
</gene>
<dbReference type="OrthoDB" id="14763at2157"/>
<evidence type="ECO:0000313" key="6">
    <source>
        <dbReference type="EMBL" id="EMA42086.1"/>
    </source>
</evidence>
<dbReference type="PROSITE" id="PS51077">
    <property type="entry name" value="HTH_ICLR"/>
    <property type="match status" value="1"/>
</dbReference>
<dbReference type="InterPro" id="IPR036388">
    <property type="entry name" value="WH-like_DNA-bd_sf"/>
</dbReference>
<dbReference type="InterPro" id="IPR050707">
    <property type="entry name" value="HTH_MetabolicPath_Reg"/>
</dbReference>
<name>M0M8N4_9EURY</name>
<dbReference type="EMBL" id="AOMB01000003">
    <property type="protein sequence ID" value="EMA42086.1"/>
    <property type="molecule type" value="Genomic_DNA"/>
</dbReference>
<dbReference type="GO" id="GO:0003677">
    <property type="term" value="F:DNA binding"/>
    <property type="evidence" value="ECO:0007669"/>
    <property type="project" value="UniProtKB-KW"/>
</dbReference>
<dbReference type="RefSeq" id="WP_007689872.1">
    <property type="nucleotide sequence ID" value="NZ_AJRK01000445.1"/>
</dbReference>
<feature type="domain" description="IclR-ED" evidence="5">
    <location>
        <begin position="70"/>
        <end position="255"/>
    </location>
</feature>
<dbReference type="PATRIC" id="fig|1132509.6.peg.197"/>
<proteinExistence type="predicted"/>
<dbReference type="InterPro" id="IPR005471">
    <property type="entry name" value="Tscrpt_reg_IclR_N"/>
</dbReference>
<dbReference type="Pfam" id="PF01614">
    <property type="entry name" value="IclR_C"/>
    <property type="match status" value="1"/>
</dbReference>
<keyword evidence="7" id="KW-1185">Reference proteome</keyword>
<evidence type="ECO:0000259" key="5">
    <source>
        <dbReference type="PROSITE" id="PS51078"/>
    </source>
</evidence>
<dbReference type="Pfam" id="PF09339">
    <property type="entry name" value="HTH_IclR"/>
    <property type="match status" value="1"/>
</dbReference>
<reference evidence="6 7" key="1">
    <citation type="journal article" date="2014" name="PLoS Genet.">
        <title>Phylogenetically driven sequencing of extremely halophilic archaea reveals strategies for static and dynamic osmo-response.</title>
        <authorList>
            <person name="Becker E.A."/>
            <person name="Seitzer P.M."/>
            <person name="Tritt A."/>
            <person name="Larsen D."/>
            <person name="Krusor M."/>
            <person name="Yao A.I."/>
            <person name="Wu D."/>
            <person name="Madern D."/>
            <person name="Eisen J.A."/>
            <person name="Darling A.E."/>
            <person name="Facciotti M.T."/>
        </authorList>
    </citation>
    <scope>NUCLEOTIDE SEQUENCE [LARGE SCALE GENOMIC DNA]</scope>
    <source>
        <strain evidence="6 7">100A6</strain>
    </source>
</reference>
<dbReference type="InterPro" id="IPR029016">
    <property type="entry name" value="GAF-like_dom_sf"/>
</dbReference>
<keyword evidence="2" id="KW-0238">DNA-binding</keyword>
<evidence type="ECO:0000256" key="1">
    <source>
        <dbReference type="ARBA" id="ARBA00023015"/>
    </source>
</evidence>
<comment type="caution">
    <text evidence="6">The sequence shown here is derived from an EMBL/GenBank/DDBJ whole genome shotgun (WGS) entry which is preliminary data.</text>
</comment>
<sequence length="259" mass="29085">MTQKPAKNPVGTLEKAFSIVETVSRERGTTIDELDRQLPYAKSTIHRHLSTLRQEGYVIKNGFVYDISYKFFDVASYRREYDPLYQIGRSITDETSNRAQERTSLIVEERSRAVKCYISESEQSVVTDAHPGLSMYMHCVSGGKAILAHLSEERVKAVVDAVGLPKMTDNTITDREQLLSELRDVRESGVAVDDQERITGIRGVAAPVIDDRTDEVLGSIDITGPTTRVEGEKFRSDLPDLARRAAAEIANNIHYLRDH</sequence>
<dbReference type="PANTHER" id="PTHR30136">
    <property type="entry name" value="HELIX-TURN-HELIX TRANSCRIPTIONAL REGULATOR, ICLR FAMILY"/>
    <property type="match status" value="1"/>
</dbReference>
<keyword evidence="3" id="KW-0804">Transcription</keyword>
<evidence type="ECO:0000256" key="3">
    <source>
        <dbReference type="ARBA" id="ARBA00023163"/>
    </source>
</evidence>
<dbReference type="GO" id="GO:0003700">
    <property type="term" value="F:DNA-binding transcription factor activity"/>
    <property type="evidence" value="ECO:0007669"/>
    <property type="project" value="TreeGrafter"/>
</dbReference>
<dbReference type="InterPro" id="IPR014757">
    <property type="entry name" value="Tscrpt_reg_IclR_C"/>
</dbReference>
<dbReference type="AlphaFoldDB" id="M0M8N4"/>
<dbReference type="Gene3D" id="3.30.450.40">
    <property type="match status" value="1"/>
</dbReference>
<protein>
    <submittedName>
        <fullName evidence="6">IclR family transcriptional regulator</fullName>
    </submittedName>
</protein>
<accession>M0M8N4</accession>
<feature type="domain" description="HTH iclR-type" evidence="4">
    <location>
        <begin position="10"/>
        <end position="69"/>
    </location>
</feature>
<dbReference type="PROSITE" id="PS51078">
    <property type="entry name" value="ICLR_ED"/>
    <property type="match status" value="1"/>
</dbReference>
<dbReference type="eggNOG" id="arCOG02798">
    <property type="taxonomic scope" value="Archaea"/>
</dbReference>
<organism evidence="6 7">
    <name type="scientific">Halococcus hamelinensis 100A6</name>
    <dbReference type="NCBI Taxonomy" id="1132509"/>
    <lineage>
        <taxon>Archaea</taxon>
        <taxon>Methanobacteriati</taxon>
        <taxon>Methanobacteriota</taxon>
        <taxon>Stenosarchaea group</taxon>
        <taxon>Halobacteria</taxon>
        <taxon>Halobacteriales</taxon>
        <taxon>Halococcaceae</taxon>
        <taxon>Halococcus</taxon>
    </lineage>
</organism>
<dbReference type="Gene3D" id="1.10.10.10">
    <property type="entry name" value="Winged helix-like DNA-binding domain superfamily/Winged helix DNA-binding domain"/>
    <property type="match status" value="1"/>
</dbReference>
<dbReference type="GO" id="GO:0045892">
    <property type="term" value="P:negative regulation of DNA-templated transcription"/>
    <property type="evidence" value="ECO:0007669"/>
    <property type="project" value="TreeGrafter"/>
</dbReference>
<dbReference type="SUPFAM" id="SSF46785">
    <property type="entry name" value="Winged helix' DNA-binding domain"/>
    <property type="match status" value="1"/>
</dbReference>
<evidence type="ECO:0000256" key="2">
    <source>
        <dbReference type="ARBA" id="ARBA00023125"/>
    </source>
</evidence>
<dbReference type="PANTHER" id="PTHR30136:SF35">
    <property type="entry name" value="HTH-TYPE TRANSCRIPTIONAL REGULATOR RV1719"/>
    <property type="match status" value="1"/>
</dbReference>
<dbReference type="InterPro" id="IPR036390">
    <property type="entry name" value="WH_DNA-bd_sf"/>
</dbReference>
<keyword evidence="1" id="KW-0805">Transcription regulation</keyword>
<evidence type="ECO:0000313" key="7">
    <source>
        <dbReference type="Proteomes" id="UP000011566"/>
    </source>
</evidence>